<gene>
    <name evidence="2" type="ORF">IDH41_07410</name>
</gene>
<dbReference type="RefSeq" id="WP_190859665.1">
    <property type="nucleotide sequence ID" value="NZ_JACXIY010000009.1"/>
</dbReference>
<keyword evidence="3" id="KW-1185">Reference proteome</keyword>
<reference evidence="2" key="1">
    <citation type="submission" date="2020-09" db="EMBL/GenBank/DDBJ databases">
        <title>A novel bacterium of genus Paenibacillus, isolated from South China Sea.</title>
        <authorList>
            <person name="Huang H."/>
            <person name="Mo K."/>
            <person name="Hu Y."/>
        </authorList>
    </citation>
    <scope>NUCLEOTIDE SEQUENCE</scope>
    <source>
        <strain evidence="2">IB182493</strain>
    </source>
</reference>
<organism evidence="2 3">
    <name type="scientific">Paenibacillus arenilitoris</name>
    <dbReference type="NCBI Taxonomy" id="2772299"/>
    <lineage>
        <taxon>Bacteria</taxon>
        <taxon>Bacillati</taxon>
        <taxon>Bacillota</taxon>
        <taxon>Bacilli</taxon>
        <taxon>Bacillales</taxon>
        <taxon>Paenibacillaceae</taxon>
        <taxon>Paenibacillus</taxon>
    </lineage>
</organism>
<dbReference type="Proteomes" id="UP000632125">
    <property type="component" value="Unassembled WGS sequence"/>
</dbReference>
<dbReference type="AlphaFoldDB" id="A0A927H5C8"/>
<evidence type="ECO:0000256" key="1">
    <source>
        <dbReference type="SAM" id="Coils"/>
    </source>
</evidence>
<dbReference type="SUPFAM" id="SSF57997">
    <property type="entry name" value="Tropomyosin"/>
    <property type="match status" value="1"/>
</dbReference>
<evidence type="ECO:0000313" key="3">
    <source>
        <dbReference type="Proteomes" id="UP000632125"/>
    </source>
</evidence>
<protein>
    <submittedName>
        <fullName evidence="2">Uncharacterized protein</fullName>
    </submittedName>
</protein>
<dbReference type="Gene3D" id="1.20.1270.70">
    <property type="entry name" value="Designed single chain three-helix bundle"/>
    <property type="match status" value="2"/>
</dbReference>
<comment type="caution">
    <text evidence="2">The sequence shown here is derived from an EMBL/GenBank/DDBJ whole genome shotgun (WGS) entry which is preliminary data.</text>
</comment>
<sequence length="157" mass="18212">MSEAKLDLLLQKFEVMEARMVEMNENLGSRIGSLETRMESFETRMGSIETRMESIETRIGSLETRMESIETRMGSLETRMESLESGQKELNLIVTAIRDRQDEADARFEALSFDIHRILGELSELKKGQERQDKILEALALRSLEQETDIRELKRIK</sequence>
<evidence type="ECO:0000313" key="2">
    <source>
        <dbReference type="EMBL" id="MBD2868398.1"/>
    </source>
</evidence>
<proteinExistence type="predicted"/>
<keyword evidence="1" id="KW-0175">Coiled coil</keyword>
<accession>A0A927H5C8</accession>
<feature type="coiled-coil region" evidence="1">
    <location>
        <begin position="52"/>
        <end position="86"/>
    </location>
</feature>
<dbReference type="EMBL" id="JACXIY010000009">
    <property type="protein sequence ID" value="MBD2868398.1"/>
    <property type="molecule type" value="Genomic_DNA"/>
</dbReference>
<name>A0A927H5C8_9BACL</name>